<feature type="region of interest" description="Disordered" evidence="1">
    <location>
        <begin position="276"/>
        <end position="320"/>
    </location>
</feature>
<evidence type="ECO:0000313" key="3">
    <source>
        <dbReference type="EMBL" id="MCD7467466.1"/>
    </source>
</evidence>
<comment type="caution">
    <text evidence="3">The sequence shown here is derived from an EMBL/GenBank/DDBJ whole genome shotgun (WGS) entry which is preliminary data.</text>
</comment>
<dbReference type="PANTHER" id="PTHR33623:SF22">
    <property type="entry name" value="ZINC-REGULATED PROTEIN 8-LIKE"/>
    <property type="match status" value="1"/>
</dbReference>
<evidence type="ECO:0000259" key="2">
    <source>
        <dbReference type="Pfam" id="PF14309"/>
    </source>
</evidence>
<keyword evidence="4" id="KW-1185">Reference proteome</keyword>
<proteinExistence type="predicted"/>
<protein>
    <recommendedName>
        <fullName evidence="2">DUF4378 domain-containing protein</fullName>
    </recommendedName>
</protein>
<dbReference type="InterPro" id="IPR025486">
    <property type="entry name" value="DUF4378"/>
</dbReference>
<reference evidence="3 4" key="1">
    <citation type="journal article" date="2021" name="BMC Genomics">
        <title>Datura genome reveals duplications of psychoactive alkaloid biosynthetic genes and high mutation rate following tissue culture.</title>
        <authorList>
            <person name="Rajewski A."/>
            <person name="Carter-House D."/>
            <person name="Stajich J."/>
            <person name="Litt A."/>
        </authorList>
    </citation>
    <scope>NUCLEOTIDE SEQUENCE [LARGE SCALE GENOMIC DNA]</scope>
    <source>
        <strain evidence="3">AR-01</strain>
    </source>
</reference>
<feature type="compositionally biased region" description="Acidic residues" evidence="1">
    <location>
        <begin position="296"/>
        <end position="319"/>
    </location>
</feature>
<sequence>MAQKHLYELLQEDQEPFQLKHYIADRRCQLKRFDKVVVKKRKPITEKSISSSTLLCKHACFLSFRDSPDVMKSPISFLPSPSPPAAAAAKSPARKVFLHVPATTSSLLLEAAMRIQQQHQNRPKLKKTQMGFGLFGSILKKIKERHMSKKREIKNGVLVKTEEIGDELRSGSCSCNHSRLSSAGWSESNEGKSMDFETSSSCRSDNEEIELDGGVNGDFSSCDSKYCSSPLSPFRFSLQKCPSTGCRTPDFSSPAASPVRHKTEDKENYEAIGLANIEQEEDEKEQCSPVSVLDPPFDDDGHEGEYEYEDEDEEEDDDCGSGCNYALVQRAQQQLLHKLRRFEKLAELDPIELEKLMLEEEEEEEGNDDNDDDDSVLSYRDRDFDTFASEVTIPLDMKRLVSDLISEEKTETNSSNNREEEVVFGRVCKRLDSWQHVRSDTIDMMVESDLKTELDDWKKFQEQRKETALEVEVSIFRLLVEELAEEIVHFAGHHGIFNEVLA</sequence>
<dbReference type="PANTHER" id="PTHR33623">
    <property type="entry name" value="OS04G0572500 PROTEIN"/>
    <property type="match status" value="1"/>
</dbReference>
<organism evidence="3 4">
    <name type="scientific">Datura stramonium</name>
    <name type="common">Jimsonweed</name>
    <name type="synonym">Common thornapple</name>
    <dbReference type="NCBI Taxonomy" id="4076"/>
    <lineage>
        <taxon>Eukaryota</taxon>
        <taxon>Viridiplantae</taxon>
        <taxon>Streptophyta</taxon>
        <taxon>Embryophyta</taxon>
        <taxon>Tracheophyta</taxon>
        <taxon>Spermatophyta</taxon>
        <taxon>Magnoliopsida</taxon>
        <taxon>eudicotyledons</taxon>
        <taxon>Gunneridae</taxon>
        <taxon>Pentapetalae</taxon>
        <taxon>asterids</taxon>
        <taxon>lamiids</taxon>
        <taxon>Solanales</taxon>
        <taxon>Solanaceae</taxon>
        <taxon>Solanoideae</taxon>
        <taxon>Datureae</taxon>
        <taxon>Datura</taxon>
    </lineage>
</organism>
<evidence type="ECO:0000256" key="1">
    <source>
        <dbReference type="SAM" id="MobiDB-lite"/>
    </source>
</evidence>
<evidence type="ECO:0000313" key="4">
    <source>
        <dbReference type="Proteomes" id="UP000823775"/>
    </source>
</evidence>
<accession>A0ABS8T900</accession>
<dbReference type="EMBL" id="JACEIK010001231">
    <property type="protein sequence ID" value="MCD7467466.1"/>
    <property type="molecule type" value="Genomic_DNA"/>
</dbReference>
<dbReference type="Pfam" id="PF14309">
    <property type="entry name" value="DUF4378"/>
    <property type="match status" value="1"/>
</dbReference>
<feature type="region of interest" description="Disordered" evidence="1">
    <location>
        <begin position="184"/>
        <end position="203"/>
    </location>
</feature>
<name>A0ABS8T900_DATST</name>
<gene>
    <name evidence="3" type="ORF">HAX54_004914</name>
</gene>
<dbReference type="Proteomes" id="UP000823775">
    <property type="component" value="Unassembled WGS sequence"/>
</dbReference>
<feature type="domain" description="DUF4378" evidence="2">
    <location>
        <begin position="412"/>
        <end position="482"/>
    </location>
</feature>